<dbReference type="Gene3D" id="3.40.50.720">
    <property type="entry name" value="NAD(P)-binding Rossmann-like Domain"/>
    <property type="match status" value="1"/>
</dbReference>
<dbReference type="PANTHER" id="PTHR11645">
    <property type="entry name" value="PYRROLINE-5-CARBOXYLATE REDUCTASE"/>
    <property type="match status" value="1"/>
</dbReference>
<dbReference type="NCBIfam" id="TIGR00112">
    <property type="entry name" value="proC"/>
    <property type="match status" value="1"/>
</dbReference>
<feature type="binding site" evidence="8">
    <location>
        <begin position="9"/>
        <end position="14"/>
    </location>
    <ligand>
        <name>NADP(+)</name>
        <dbReference type="ChEBI" id="CHEBI:58349"/>
    </ligand>
</feature>
<keyword evidence="4 6" id="KW-0560">Oxidoreductase</keyword>
<name>A0AB39BWW8_9BACI</name>
<dbReference type="AlphaFoldDB" id="A0AB39BWW8"/>
<dbReference type="EC" id="1.5.1.2" evidence="6 7"/>
<dbReference type="GO" id="GO:0005737">
    <property type="term" value="C:cytoplasm"/>
    <property type="evidence" value="ECO:0007669"/>
    <property type="project" value="UniProtKB-SubCell"/>
</dbReference>
<reference evidence="12" key="1">
    <citation type="submission" date="2024-07" db="EMBL/GenBank/DDBJ databases">
        <title>Identification and characteristics of an arsenic-resistant bacterial isolate, which belongs to a novel species.</title>
        <authorList>
            <person name="Juszczyk A."/>
            <person name="Kowalczyk A."/>
            <person name="Was K."/>
            <person name="Kosowicz W."/>
            <person name="Budzyn A."/>
            <person name="Latowski D."/>
        </authorList>
    </citation>
    <scope>NUCLEOTIDE SEQUENCE</scope>
    <source>
        <strain evidence="12">As8PL</strain>
    </source>
</reference>
<keyword evidence="3 6" id="KW-0521">NADP</keyword>
<dbReference type="GO" id="GO:0004735">
    <property type="term" value="F:pyrroline-5-carboxylate reductase activity"/>
    <property type="evidence" value="ECO:0007669"/>
    <property type="project" value="UniProtKB-UniRule"/>
</dbReference>
<evidence type="ECO:0000259" key="11">
    <source>
        <dbReference type="Pfam" id="PF14748"/>
    </source>
</evidence>
<feature type="domain" description="Pyrroline-5-carboxylate reductase catalytic N-terminal" evidence="10">
    <location>
        <begin position="6"/>
        <end position="99"/>
    </location>
</feature>
<dbReference type="SUPFAM" id="SSF51735">
    <property type="entry name" value="NAD(P)-binding Rossmann-fold domains"/>
    <property type="match status" value="1"/>
</dbReference>
<dbReference type="InterPro" id="IPR029036">
    <property type="entry name" value="P5CR_dimer"/>
</dbReference>
<dbReference type="EMBL" id="CP162551">
    <property type="protein sequence ID" value="XDI38357.1"/>
    <property type="molecule type" value="Genomic_DNA"/>
</dbReference>
<protein>
    <recommendedName>
        <fullName evidence="6 7">Pyrroline-5-carboxylate reductase</fullName>
        <shortName evidence="6">P5C reductase</shortName>
        <shortName evidence="6">P5CR</shortName>
        <ecNumber evidence="6 7">1.5.1.2</ecNumber>
    </recommendedName>
    <alternativeName>
        <fullName evidence="6">PCA reductase</fullName>
    </alternativeName>
</protein>
<dbReference type="RefSeq" id="WP_368505650.1">
    <property type="nucleotide sequence ID" value="NZ_CP162551.1"/>
</dbReference>
<dbReference type="InterPro" id="IPR053790">
    <property type="entry name" value="P5CR-like_CS"/>
</dbReference>
<comment type="pathway">
    <text evidence="6 9">Amino-acid biosynthesis; L-proline biosynthesis; L-proline from L-glutamate 5-semialdehyde: step 1/1.</text>
</comment>
<comment type="function">
    <text evidence="5 6">Catalyzes the reduction of 1-pyrroline-5-carboxylate (PCA) to L-proline.</text>
</comment>
<evidence type="ECO:0000256" key="4">
    <source>
        <dbReference type="ARBA" id="ARBA00023002"/>
    </source>
</evidence>
<keyword evidence="6 9" id="KW-0028">Amino-acid biosynthesis</keyword>
<proteinExistence type="inferred from homology"/>
<feature type="domain" description="Pyrroline-5-carboxylate reductase dimerisation" evidence="11">
    <location>
        <begin position="162"/>
        <end position="263"/>
    </location>
</feature>
<dbReference type="PANTHER" id="PTHR11645:SF49">
    <property type="entry name" value="PYRROLINE-5-CARBOXYLATE REDUCTASE 1"/>
    <property type="match status" value="1"/>
</dbReference>
<evidence type="ECO:0000256" key="6">
    <source>
        <dbReference type="HAMAP-Rule" id="MF_01925"/>
    </source>
</evidence>
<accession>A0AB39BWW8</accession>
<evidence type="ECO:0000313" key="12">
    <source>
        <dbReference type="EMBL" id="XDI38357.1"/>
    </source>
</evidence>
<organism evidence="12">
    <name type="scientific">Alkalihalophilus sp. As8PL</name>
    <dbReference type="NCBI Taxonomy" id="3237103"/>
    <lineage>
        <taxon>Bacteria</taxon>
        <taxon>Bacillati</taxon>
        <taxon>Bacillota</taxon>
        <taxon>Bacilli</taxon>
        <taxon>Bacillales</taxon>
        <taxon>Bacillaceae</taxon>
        <taxon>Alkalihalophilus</taxon>
    </lineage>
</organism>
<dbReference type="InterPro" id="IPR028939">
    <property type="entry name" value="P5C_Rdtase_cat_N"/>
</dbReference>
<dbReference type="GO" id="GO:0055129">
    <property type="term" value="P:L-proline biosynthetic process"/>
    <property type="evidence" value="ECO:0007669"/>
    <property type="project" value="UniProtKB-UniRule"/>
</dbReference>
<dbReference type="SUPFAM" id="SSF48179">
    <property type="entry name" value="6-phosphogluconate dehydrogenase C-terminal domain-like"/>
    <property type="match status" value="1"/>
</dbReference>
<comment type="similarity">
    <text evidence="1 6 9">Belongs to the pyrroline-5-carboxylate reductase family.</text>
</comment>
<evidence type="ECO:0000256" key="1">
    <source>
        <dbReference type="ARBA" id="ARBA00005525"/>
    </source>
</evidence>
<evidence type="ECO:0000256" key="2">
    <source>
        <dbReference type="ARBA" id="ARBA00022650"/>
    </source>
</evidence>
<dbReference type="Pfam" id="PF03807">
    <property type="entry name" value="F420_oxidored"/>
    <property type="match status" value="1"/>
</dbReference>
<comment type="catalytic activity">
    <reaction evidence="6 9">
        <text>L-proline + NADP(+) = (S)-1-pyrroline-5-carboxylate + NADPH + 2 H(+)</text>
        <dbReference type="Rhea" id="RHEA:14109"/>
        <dbReference type="ChEBI" id="CHEBI:15378"/>
        <dbReference type="ChEBI" id="CHEBI:17388"/>
        <dbReference type="ChEBI" id="CHEBI:57783"/>
        <dbReference type="ChEBI" id="CHEBI:58349"/>
        <dbReference type="ChEBI" id="CHEBI:60039"/>
        <dbReference type="EC" id="1.5.1.2"/>
    </reaction>
</comment>
<evidence type="ECO:0000256" key="8">
    <source>
        <dbReference type="PIRSR" id="PIRSR000193-1"/>
    </source>
</evidence>
<dbReference type="InterPro" id="IPR008927">
    <property type="entry name" value="6-PGluconate_DH-like_C_sf"/>
</dbReference>
<evidence type="ECO:0000256" key="3">
    <source>
        <dbReference type="ARBA" id="ARBA00022857"/>
    </source>
</evidence>
<feature type="binding site" evidence="8">
    <location>
        <begin position="71"/>
        <end position="74"/>
    </location>
    <ligand>
        <name>NADP(+)</name>
        <dbReference type="ChEBI" id="CHEBI:58349"/>
    </ligand>
</feature>
<dbReference type="InterPro" id="IPR000304">
    <property type="entry name" value="Pyrroline-COOH_reductase"/>
</dbReference>
<dbReference type="InterPro" id="IPR036291">
    <property type="entry name" value="NAD(P)-bd_dom_sf"/>
</dbReference>
<keyword evidence="2 6" id="KW-0641">Proline biosynthesis</keyword>
<comment type="subcellular location">
    <subcellularLocation>
        <location evidence="6">Cytoplasm</location>
    </subcellularLocation>
</comment>
<dbReference type="HAMAP" id="MF_01925">
    <property type="entry name" value="P5C_reductase"/>
    <property type="match status" value="1"/>
</dbReference>
<dbReference type="PROSITE" id="PS00521">
    <property type="entry name" value="P5CR"/>
    <property type="match status" value="1"/>
</dbReference>
<comment type="catalytic activity">
    <reaction evidence="6">
        <text>L-proline + NAD(+) = (S)-1-pyrroline-5-carboxylate + NADH + 2 H(+)</text>
        <dbReference type="Rhea" id="RHEA:14105"/>
        <dbReference type="ChEBI" id="CHEBI:15378"/>
        <dbReference type="ChEBI" id="CHEBI:17388"/>
        <dbReference type="ChEBI" id="CHEBI:57540"/>
        <dbReference type="ChEBI" id="CHEBI:57945"/>
        <dbReference type="ChEBI" id="CHEBI:60039"/>
        <dbReference type="EC" id="1.5.1.2"/>
    </reaction>
</comment>
<evidence type="ECO:0000256" key="7">
    <source>
        <dbReference type="NCBIfam" id="TIGR00112"/>
    </source>
</evidence>
<evidence type="ECO:0000259" key="10">
    <source>
        <dbReference type="Pfam" id="PF03807"/>
    </source>
</evidence>
<evidence type="ECO:0000256" key="5">
    <source>
        <dbReference type="ARBA" id="ARBA00058118"/>
    </source>
</evidence>
<dbReference type="Gene3D" id="1.10.3730.10">
    <property type="entry name" value="ProC C-terminal domain-like"/>
    <property type="match status" value="1"/>
</dbReference>
<dbReference type="PIRSF" id="PIRSF000193">
    <property type="entry name" value="Pyrrol-5-carb_rd"/>
    <property type="match status" value="1"/>
</dbReference>
<dbReference type="FunFam" id="1.10.3730.10:FF:000001">
    <property type="entry name" value="Pyrroline-5-carboxylate reductase"/>
    <property type="match status" value="1"/>
</dbReference>
<sequence>MKNMHILFIGAGRMAEAIFSGILNKHNKEVTITVSNLSNKEKLVNLKEKYPIEITEDWTEVIDQADTILLACPPSAHDKVLNQLSPHVKEKFVVTVAAGVDPTFLEAHLPKGVAVAWIMPNTAASVGKSMSLYTYGQHVTPLHKETMKVILDSIGQSEQLAEEQVHNLTAVTGSAPAYLYYFVEALADVATEYGLTSEQAQNLVNEMVIGSAEMLKTYEDPSILREQVTSPGGATDAGLKSLQKNHFQQAIIEAVRATNDHAKAKKN</sequence>
<dbReference type="Pfam" id="PF14748">
    <property type="entry name" value="P5CR_dimer"/>
    <property type="match status" value="1"/>
</dbReference>
<gene>
    <name evidence="6 12" type="primary">proC</name>
    <name evidence="12" type="ORF">AB3N04_08640</name>
</gene>
<keyword evidence="6" id="KW-0963">Cytoplasm</keyword>
<evidence type="ECO:0000256" key="9">
    <source>
        <dbReference type="RuleBase" id="RU003903"/>
    </source>
</evidence>